<protein>
    <submittedName>
        <fullName evidence="1">Uncharacterized protein</fullName>
    </submittedName>
</protein>
<gene>
    <name evidence="1" type="ORF">H9779_03510</name>
</gene>
<reference evidence="1" key="1">
    <citation type="journal article" date="2021" name="PeerJ">
        <title>Extensive microbial diversity within the chicken gut microbiome revealed by metagenomics and culture.</title>
        <authorList>
            <person name="Gilroy R."/>
            <person name="Ravi A."/>
            <person name="Getino M."/>
            <person name="Pursley I."/>
            <person name="Horton D.L."/>
            <person name="Alikhan N.F."/>
            <person name="Baker D."/>
            <person name="Gharbi K."/>
            <person name="Hall N."/>
            <person name="Watson M."/>
            <person name="Adriaenssens E.M."/>
            <person name="Foster-Nyarko E."/>
            <person name="Jarju S."/>
            <person name="Secka A."/>
            <person name="Antonio M."/>
            <person name="Oren A."/>
            <person name="Chaudhuri R.R."/>
            <person name="La Ragione R."/>
            <person name="Hildebrand F."/>
            <person name="Pallen M.J."/>
        </authorList>
    </citation>
    <scope>NUCLEOTIDE SEQUENCE</scope>
    <source>
        <strain evidence="1">CHK169-11906</strain>
    </source>
</reference>
<dbReference type="Proteomes" id="UP000824259">
    <property type="component" value="Unassembled WGS sequence"/>
</dbReference>
<reference evidence="1" key="2">
    <citation type="submission" date="2021-04" db="EMBL/GenBank/DDBJ databases">
        <authorList>
            <person name="Gilroy R."/>
        </authorList>
    </citation>
    <scope>NUCLEOTIDE SEQUENCE</scope>
    <source>
        <strain evidence="1">CHK169-11906</strain>
    </source>
</reference>
<sequence>MLYELSTNGYTVGMYPTEAAARHNVAYMPSGCYTIREWTKDGEYLMFDPSTNKQYDLKK</sequence>
<comment type="caution">
    <text evidence="1">The sequence shown here is derived from an EMBL/GenBank/DDBJ whole genome shotgun (WGS) entry which is preliminary data.</text>
</comment>
<dbReference type="EMBL" id="DWYR01000009">
    <property type="protein sequence ID" value="HJA98652.1"/>
    <property type="molecule type" value="Genomic_DNA"/>
</dbReference>
<evidence type="ECO:0000313" key="2">
    <source>
        <dbReference type="Proteomes" id="UP000824259"/>
    </source>
</evidence>
<dbReference type="AlphaFoldDB" id="A0A9D2IEU5"/>
<organism evidence="1 2">
    <name type="scientific">Candidatus Alistipes avicola</name>
    <dbReference type="NCBI Taxonomy" id="2838432"/>
    <lineage>
        <taxon>Bacteria</taxon>
        <taxon>Pseudomonadati</taxon>
        <taxon>Bacteroidota</taxon>
        <taxon>Bacteroidia</taxon>
        <taxon>Bacteroidales</taxon>
        <taxon>Rikenellaceae</taxon>
        <taxon>Alistipes</taxon>
    </lineage>
</organism>
<evidence type="ECO:0000313" key="1">
    <source>
        <dbReference type="EMBL" id="HJA98652.1"/>
    </source>
</evidence>
<name>A0A9D2IEU5_9BACT</name>
<proteinExistence type="predicted"/>
<accession>A0A9D2IEU5</accession>